<keyword evidence="4" id="KW-0732">Signal</keyword>
<organism evidence="5 6">
    <name type="scientific">Pieris brassicae</name>
    <name type="common">White butterfly</name>
    <name type="synonym">Large white butterfly</name>
    <dbReference type="NCBI Taxonomy" id="7116"/>
    <lineage>
        <taxon>Eukaryota</taxon>
        <taxon>Metazoa</taxon>
        <taxon>Ecdysozoa</taxon>
        <taxon>Arthropoda</taxon>
        <taxon>Hexapoda</taxon>
        <taxon>Insecta</taxon>
        <taxon>Pterygota</taxon>
        <taxon>Neoptera</taxon>
        <taxon>Endopterygota</taxon>
        <taxon>Lepidoptera</taxon>
        <taxon>Glossata</taxon>
        <taxon>Ditrysia</taxon>
        <taxon>Papilionoidea</taxon>
        <taxon>Pieridae</taxon>
        <taxon>Pierinae</taxon>
        <taxon>Pieris</taxon>
    </lineage>
</organism>
<dbReference type="AlphaFoldDB" id="A0A9P0T1E6"/>
<evidence type="ECO:0000313" key="5">
    <source>
        <dbReference type="EMBL" id="CAH3978430.1"/>
    </source>
</evidence>
<dbReference type="EMBL" id="CALOZG010000002">
    <property type="protein sequence ID" value="CAH3978430.1"/>
    <property type="molecule type" value="Genomic_DNA"/>
</dbReference>
<dbReference type="CDD" id="cd09272">
    <property type="entry name" value="RNase_HI_RT_Ty1"/>
    <property type="match status" value="1"/>
</dbReference>
<evidence type="ECO:0000313" key="6">
    <source>
        <dbReference type="Proteomes" id="UP001152562"/>
    </source>
</evidence>
<name>A0A9P0T1E6_PIEBR</name>
<dbReference type="SMART" id="SM00369">
    <property type="entry name" value="LRR_TYP"/>
    <property type="match status" value="7"/>
</dbReference>
<keyword evidence="2" id="KW-0677">Repeat</keyword>
<dbReference type="SUPFAM" id="SSF52058">
    <property type="entry name" value="L domain-like"/>
    <property type="match status" value="1"/>
</dbReference>
<feature type="region of interest" description="Disordered" evidence="3">
    <location>
        <begin position="440"/>
        <end position="461"/>
    </location>
</feature>
<accession>A0A9P0T1E6</accession>
<gene>
    <name evidence="5" type="ORF">PIBRA_LOCUS1890</name>
</gene>
<dbReference type="InterPro" id="IPR026906">
    <property type="entry name" value="LRR_5"/>
</dbReference>
<dbReference type="Pfam" id="PF13855">
    <property type="entry name" value="LRR_8"/>
    <property type="match status" value="1"/>
</dbReference>
<evidence type="ECO:0000256" key="4">
    <source>
        <dbReference type="SAM" id="SignalP"/>
    </source>
</evidence>
<feature type="signal peptide" evidence="4">
    <location>
        <begin position="1"/>
        <end position="18"/>
    </location>
</feature>
<evidence type="ECO:0000256" key="2">
    <source>
        <dbReference type="ARBA" id="ARBA00022737"/>
    </source>
</evidence>
<dbReference type="Gene3D" id="3.80.10.10">
    <property type="entry name" value="Ribonuclease Inhibitor"/>
    <property type="match status" value="2"/>
</dbReference>
<dbReference type="Pfam" id="PF13306">
    <property type="entry name" value="LRR_5"/>
    <property type="match status" value="1"/>
</dbReference>
<dbReference type="PANTHER" id="PTHR24366">
    <property type="entry name" value="IG(IMMUNOGLOBULIN) AND LRR(LEUCINE RICH REPEAT) DOMAINS"/>
    <property type="match status" value="1"/>
</dbReference>
<dbReference type="InterPro" id="IPR032675">
    <property type="entry name" value="LRR_dom_sf"/>
</dbReference>
<dbReference type="PANTHER" id="PTHR24366:SF96">
    <property type="entry name" value="LEUCINE RICH REPEAT CONTAINING 53"/>
    <property type="match status" value="1"/>
</dbReference>
<dbReference type="SMART" id="SM00365">
    <property type="entry name" value="LRR_SD22"/>
    <property type="match status" value="5"/>
</dbReference>
<feature type="compositionally biased region" description="Polar residues" evidence="3">
    <location>
        <begin position="441"/>
        <end position="452"/>
    </location>
</feature>
<proteinExistence type="predicted"/>
<keyword evidence="6" id="KW-1185">Reference proteome</keyword>
<comment type="caution">
    <text evidence="5">The sequence shown here is derived from an EMBL/GenBank/DDBJ whole genome shotgun (WGS) entry which is preliminary data.</text>
</comment>
<dbReference type="Proteomes" id="UP001152562">
    <property type="component" value="Unassembled WGS sequence"/>
</dbReference>
<sequence>MTSWKLFFLCAVLFCVEGKQLHQKRETKSHICDPVYNNTNKIQCYCVRDSNLDLIRSADCYATVNEISIDDANWKVFEELGNVHKLTFTNTRGVILKYIPQHALQYTKSVLKLEVKYANIDSIEPFDFANLTFVEEITLRDNQIKDLKANAFAHHRDLVTIGLDTNNIVEINRNVFVDLPSLEKLYLTRNKITTIHDKAFIHLSNLKELEIDTNKLFMLNSESFLGLKKLEKLDLSSNSLQVIGDYTFAPLKNLRVLNLDGNKIQMLDEKAFHGLVNLQSLSIAHNTLKEIKNVKLFIGLKSLKSMSLKGNQLQNLDSDVMAPILENFYSNVSSLDVEDNMLPCDCRLDWFLSLMNITKSSHLKLSIENLKCIPASDIRDKWMKTTEADKNTDVEDDGQNDYEYYDDTQLNGKLFYVDMRFLLNCSKNFDRLLKPDVESPKQMTTVKPSTAPVSMEPKVPIENKGEDQKNVYTTSRLSTVSAKPMANGFYDDRNMAADEAKPDKIKSHRSIQDFESQAKNIDAYSNSDYAGDPLTRGSTSDSVLMIADGPISWASKRQPIVALSLTEAMYSLQQTVAKRHCISYPYYKK</sequence>
<dbReference type="InterPro" id="IPR003591">
    <property type="entry name" value="Leu-rich_rpt_typical-subtyp"/>
</dbReference>
<evidence type="ECO:0000256" key="1">
    <source>
        <dbReference type="ARBA" id="ARBA00022614"/>
    </source>
</evidence>
<reference evidence="5" key="1">
    <citation type="submission" date="2022-05" db="EMBL/GenBank/DDBJ databases">
        <authorList>
            <person name="Okamura Y."/>
        </authorList>
    </citation>
    <scope>NUCLEOTIDE SEQUENCE</scope>
</reference>
<dbReference type="PROSITE" id="PS51450">
    <property type="entry name" value="LRR"/>
    <property type="match status" value="3"/>
</dbReference>
<evidence type="ECO:0000256" key="3">
    <source>
        <dbReference type="SAM" id="MobiDB-lite"/>
    </source>
</evidence>
<protein>
    <recommendedName>
        <fullName evidence="7">LRRCT domain-containing protein</fullName>
    </recommendedName>
</protein>
<dbReference type="InterPro" id="IPR001611">
    <property type="entry name" value="Leu-rich_rpt"/>
</dbReference>
<feature type="chain" id="PRO_5040445694" description="LRRCT domain-containing protein" evidence="4">
    <location>
        <begin position="19"/>
        <end position="589"/>
    </location>
</feature>
<evidence type="ECO:0008006" key="7">
    <source>
        <dbReference type="Google" id="ProtNLM"/>
    </source>
</evidence>
<keyword evidence="1" id="KW-0433">Leucine-rich repeat</keyword>